<organism evidence="1 2">
    <name type="scientific">Thalassiosira oceanica</name>
    <name type="common">Marine diatom</name>
    <dbReference type="NCBI Taxonomy" id="159749"/>
    <lineage>
        <taxon>Eukaryota</taxon>
        <taxon>Sar</taxon>
        <taxon>Stramenopiles</taxon>
        <taxon>Ochrophyta</taxon>
        <taxon>Bacillariophyta</taxon>
        <taxon>Coscinodiscophyceae</taxon>
        <taxon>Thalassiosirophycidae</taxon>
        <taxon>Thalassiosirales</taxon>
        <taxon>Thalassiosiraceae</taxon>
        <taxon>Thalassiosira</taxon>
    </lineage>
</organism>
<feature type="non-terminal residue" evidence="1">
    <location>
        <position position="1"/>
    </location>
</feature>
<dbReference type="EMBL" id="AGNL01022794">
    <property type="protein sequence ID" value="EJK59498.1"/>
    <property type="molecule type" value="Genomic_DNA"/>
</dbReference>
<comment type="caution">
    <text evidence="1">The sequence shown here is derived from an EMBL/GenBank/DDBJ whole genome shotgun (WGS) entry which is preliminary data.</text>
</comment>
<sequence length="102" mass="11216">EAARPRRAARQQRAVDVRQHREGLLVVRAWEEGEEGPAAPEPPFLVLSVLHGHEGGPTRGEQRHFDEFVAGTATSGQSPSRHAIGVPVNFFMPSDRADSDRL</sequence>
<evidence type="ECO:0000313" key="2">
    <source>
        <dbReference type="Proteomes" id="UP000266841"/>
    </source>
</evidence>
<proteinExistence type="predicted"/>
<accession>K0S065</accession>
<reference evidence="1 2" key="1">
    <citation type="journal article" date="2012" name="Genome Biol.">
        <title>Genome and low-iron response of an oceanic diatom adapted to chronic iron limitation.</title>
        <authorList>
            <person name="Lommer M."/>
            <person name="Specht M."/>
            <person name="Roy A.S."/>
            <person name="Kraemer L."/>
            <person name="Andreson R."/>
            <person name="Gutowska M.A."/>
            <person name="Wolf J."/>
            <person name="Bergner S.V."/>
            <person name="Schilhabel M.B."/>
            <person name="Klostermeier U.C."/>
            <person name="Beiko R.G."/>
            <person name="Rosenstiel P."/>
            <person name="Hippler M."/>
            <person name="Laroche J."/>
        </authorList>
    </citation>
    <scope>NUCLEOTIDE SEQUENCE [LARGE SCALE GENOMIC DNA]</scope>
    <source>
        <strain evidence="1 2">CCMP1005</strain>
    </source>
</reference>
<gene>
    <name evidence="1" type="ORF">THAOC_20269</name>
</gene>
<evidence type="ECO:0000313" key="1">
    <source>
        <dbReference type="EMBL" id="EJK59498.1"/>
    </source>
</evidence>
<dbReference type="Proteomes" id="UP000266841">
    <property type="component" value="Unassembled WGS sequence"/>
</dbReference>
<protein>
    <submittedName>
        <fullName evidence="1">Uncharacterized protein</fullName>
    </submittedName>
</protein>
<name>K0S065_THAOC</name>
<dbReference type="AlphaFoldDB" id="K0S065"/>
<keyword evidence="2" id="KW-1185">Reference proteome</keyword>